<geneLocation type="plasmid" evidence="3">
    <name>pb18-4</name>
</geneLocation>
<keyword evidence="1" id="KW-1133">Transmembrane helix</keyword>
<keyword evidence="1" id="KW-0812">Transmembrane</keyword>
<evidence type="ECO:0000313" key="3">
    <source>
        <dbReference type="Proteomes" id="UP000503440"/>
    </source>
</evidence>
<evidence type="ECO:0000256" key="1">
    <source>
        <dbReference type="SAM" id="Phobius"/>
    </source>
</evidence>
<dbReference type="RefSeq" id="WP_163146699.1">
    <property type="nucleotide sequence ID" value="NZ_CP044459.1"/>
</dbReference>
<name>A0A6C0Y7R9_9GAMM</name>
<sequence>MNDVDAVLQIPQFSKKVLSCFTSDHSVISRFALRDNKTVRQKANYFYQNTMFSKKREEQRKIMLNFINTMLRRNETVADFCVRQFNNNSADFIRLKVNSPDELLAVLNGLYSSNIDHHLNRVFRAIATRTISNTFEEIIELNKGFQLEKTTVGLGEACLTDTVYAYAAPTLNRFLISLCTLLVGGLACFIIAAVQGVYTPFNLTMTAQLITPITEYRSLYLLAISSSMLAMFLLPVGLGFYLTDKLHPLKRVEHVYDAFNKTVGCCILFFGALGLSHFSMQAFEQKNPLTQMVQANEKESAFAYIEQNFNAYEKQSFMKAQVLLAMNKGQQLDTATQTELRNLAQDFVPVDNIDDVKSWSQVDINYPGIAIKEIKTALFAQDQSGFHQNKSFLQFLLVLISFTMAFTAFQSYITKKTFENGSNQ</sequence>
<proteinExistence type="predicted"/>
<accession>A0A6C0Y7R9</accession>
<feature type="transmembrane region" description="Helical" evidence="1">
    <location>
        <begin position="218"/>
        <end position="242"/>
    </location>
</feature>
<feature type="transmembrane region" description="Helical" evidence="1">
    <location>
        <begin position="174"/>
        <end position="198"/>
    </location>
</feature>
<dbReference type="AlphaFoldDB" id="A0A6C0Y7R9"/>
<reference evidence="2 3" key="1">
    <citation type="submission" date="2019-09" db="EMBL/GenBank/DDBJ databases">
        <title>Non-baumannii Acinetobacter spp. carrying blaNDM-1 isolated in China.</title>
        <authorList>
            <person name="Cui C."/>
            <person name="Chen C."/>
            <person name="Sun J."/>
            <person name="Liu Y."/>
        </authorList>
    </citation>
    <scope>NUCLEOTIDE SEQUENCE [LARGE SCALE GENOMIC DNA]</scope>
    <source>
        <strain evidence="2 3">B18</strain>
        <plasmid evidence="3">pb18-4</plasmid>
    </source>
</reference>
<feature type="transmembrane region" description="Helical" evidence="1">
    <location>
        <begin position="263"/>
        <end position="283"/>
    </location>
</feature>
<feature type="transmembrane region" description="Helical" evidence="1">
    <location>
        <begin position="392"/>
        <end position="413"/>
    </location>
</feature>
<dbReference type="EMBL" id="CP044459">
    <property type="protein sequence ID" value="QIC72140.1"/>
    <property type="molecule type" value="Genomic_DNA"/>
</dbReference>
<keyword evidence="1" id="KW-0472">Membrane</keyword>
<keyword evidence="2" id="KW-0614">Plasmid</keyword>
<evidence type="ECO:0000313" key="2">
    <source>
        <dbReference type="EMBL" id="QIC72140.1"/>
    </source>
</evidence>
<organism evidence="2 3">
    <name type="scientific">Acinetobacter indicus</name>
    <dbReference type="NCBI Taxonomy" id="756892"/>
    <lineage>
        <taxon>Bacteria</taxon>
        <taxon>Pseudomonadati</taxon>
        <taxon>Pseudomonadota</taxon>
        <taxon>Gammaproteobacteria</taxon>
        <taxon>Moraxellales</taxon>
        <taxon>Moraxellaceae</taxon>
        <taxon>Acinetobacter</taxon>
    </lineage>
</organism>
<gene>
    <name evidence="2" type="ORF">FSC09_17425</name>
</gene>
<dbReference type="Proteomes" id="UP000503440">
    <property type="component" value="Plasmid pB18-4"/>
</dbReference>
<protein>
    <submittedName>
        <fullName evidence="2">Uncharacterized protein</fullName>
    </submittedName>
</protein>